<dbReference type="Gene3D" id="3.40.190.10">
    <property type="entry name" value="Periplasmic binding protein-like II"/>
    <property type="match status" value="2"/>
</dbReference>
<dbReference type="RefSeq" id="WP_181581223.1">
    <property type="nucleotide sequence ID" value="NZ_CP059399.1"/>
</dbReference>
<dbReference type="SUPFAM" id="SSF53850">
    <property type="entry name" value="Periplasmic binding protein-like II"/>
    <property type="match status" value="1"/>
</dbReference>
<accession>A0A7D6Z3E3</accession>
<dbReference type="GO" id="GO:0003677">
    <property type="term" value="F:DNA binding"/>
    <property type="evidence" value="ECO:0007669"/>
    <property type="project" value="UniProtKB-KW"/>
</dbReference>
<dbReference type="PROSITE" id="PS50931">
    <property type="entry name" value="HTH_LYSR"/>
    <property type="match status" value="1"/>
</dbReference>
<dbReference type="InterPro" id="IPR036388">
    <property type="entry name" value="WH-like_DNA-bd_sf"/>
</dbReference>
<keyword evidence="3" id="KW-0238">DNA-binding</keyword>
<dbReference type="GO" id="GO:0032993">
    <property type="term" value="C:protein-DNA complex"/>
    <property type="evidence" value="ECO:0007669"/>
    <property type="project" value="TreeGrafter"/>
</dbReference>
<dbReference type="Gene3D" id="1.10.10.10">
    <property type="entry name" value="Winged helix-like DNA-binding domain superfamily/Winged helix DNA-binding domain"/>
    <property type="match status" value="1"/>
</dbReference>
<name>A0A7D6Z3E3_9NOCA</name>
<evidence type="ECO:0000256" key="1">
    <source>
        <dbReference type="ARBA" id="ARBA00009437"/>
    </source>
</evidence>
<dbReference type="KEGG" id="nhu:H0264_33325"/>
<evidence type="ECO:0000259" key="6">
    <source>
        <dbReference type="PROSITE" id="PS50931"/>
    </source>
</evidence>
<dbReference type="Pfam" id="PF03466">
    <property type="entry name" value="LysR_substrate"/>
    <property type="match status" value="1"/>
</dbReference>
<organism evidence="7 8">
    <name type="scientific">Nocardia huaxiensis</name>
    <dbReference type="NCBI Taxonomy" id="2755382"/>
    <lineage>
        <taxon>Bacteria</taxon>
        <taxon>Bacillati</taxon>
        <taxon>Actinomycetota</taxon>
        <taxon>Actinomycetes</taxon>
        <taxon>Mycobacteriales</taxon>
        <taxon>Nocardiaceae</taxon>
        <taxon>Nocardia</taxon>
    </lineage>
</organism>
<evidence type="ECO:0000256" key="2">
    <source>
        <dbReference type="ARBA" id="ARBA00023015"/>
    </source>
</evidence>
<dbReference type="EMBL" id="CP059399">
    <property type="protein sequence ID" value="QLY30024.1"/>
    <property type="molecule type" value="Genomic_DNA"/>
</dbReference>
<gene>
    <name evidence="7" type="ORF">H0264_33325</name>
</gene>
<evidence type="ECO:0000256" key="3">
    <source>
        <dbReference type="ARBA" id="ARBA00023125"/>
    </source>
</evidence>
<dbReference type="InterPro" id="IPR036390">
    <property type="entry name" value="WH_DNA-bd_sf"/>
</dbReference>
<dbReference type="AlphaFoldDB" id="A0A7D6Z3E3"/>
<keyword evidence="4" id="KW-0010">Activator</keyword>
<evidence type="ECO:0000256" key="5">
    <source>
        <dbReference type="ARBA" id="ARBA00023163"/>
    </source>
</evidence>
<feature type="domain" description="HTH lysR-type" evidence="6">
    <location>
        <begin position="1"/>
        <end position="58"/>
    </location>
</feature>
<evidence type="ECO:0000313" key="8">
    <source>
        <dbReference type="Proteomes" id="UP000515512"/>
    </source>
</evidence>
<sequence length="292" mass="32373">MEHRDIEIFLTLAEELHFGRTADRLHITQSRVSHAIRKQERLIGAALFERTSRTVILTPIGEKLRADLERGYGQIKSAITDARAAANGRPTTLNVGIMGAMGHVIAPVFETFESAHPDVEIALREAHFSDPFGPLRTGEVDIQLLWLPVEETDLSVGPVVYTEPWRLAVSDRNPLAARAAVSMEDLAGQTFFDIGDVPPQYWVADKVPTHTPSGQPLRRGPRVRTFQEMLAAIAADRAVAFCCEHTVEYYGRPGVTYVPLSDAAPCQWVFVWRTGFDTALVRELSGIVMETA</sequence>
<dbReference type="SUPFAM" id="SSF46785">
    <property type="entry name" value="Winged helix' DNA-binding domain"/>
    <property type="match status" value="1"/>
</dbReference>
<protein>
    <submittedName>
        <fullName evidence="7">LysR family transcriptional regulator</fullName>
    </submittedName>
</protein>
<comment type="similarity">
    <text evidence="1">Belongs to the LysR transcriptional regulatory family.</text>
</comment>
<evidence type="ECO:0000313" key="7">
    <source>
        <dbReference type="EMBL" id="QLY30024.1"/>
    </source>
</evidence>
<keyword evidence="2" id="KW-0805">Transcription regulation</keyword>
<proteinExistence type="inferred from homology"/>
<keyword evidence="8" id="KW-1185">Reference proteome</keyword>
<dbReference type="InterPro" id="IPR000847">
    <property type="entry name" value="LysR_HTH_N"/>
</dbReference>
<dbReference type="PANTHER" id="PTHR30346:SF0">
    <property type="entry name" value="HCA OPERON TRANSCRIPTIONAL ACTIVATOR HCAR"/>
    <property type="match status" value="1"/>
</dbReference>
<reference evidence="7 8" key="1">
    <citation type="submission" date="2020-07" db="EMBL/GenBank/DDBJ databases">
        <authorList>
            <person name="Zhuang K."/>
            <person name="Ran Y."/>
        </authorList>
    </citation>
    <scope>NUCLEOTIDE SEQUENCE [LARGE SCALE GENOMIC DNA]</scope>
    <source>
        <strain evidence="7 8">WCH-YHL-001</strain>
    </source>
</reference>
<dbReference type="InterPro" id="IPR005119">
    <property type="entry name" value="LysR_subst-bd"/>
</dbReference>
<dbReference type="GO" id="GO:0003700">
    <property type="term" value="F:DNA-binding transcription factor activity"/>
    <property type="evidence" value="ECO:0007669"/>
    <property type="project" value="InterPro"/>
</dbReference>
<dbReference type="Proteomes" id="UP000515512">
    <property type="component" value="Chromosome"/>
</dbReference>
<dbReference type="PANTHER" id="PTHR30346">
    <property type="entry name" value="TRANSCRIPTIONAL DUAL REGULATOR HCAR-RELATED"/>
    <property type="match status" value="1"/>
</dbReference>
<dbReference type="Pfam" id="PF00126">
    <property type="entry name" value="HTH_1"/>
    <property type="match status" value="1"/>
</dbReference>
<keyword evidence="5" id="KW-0804">Transcription</keyword>
<evidence type="ECO:0000256" key="4">
    <source>
        <dbReference type="ARBA" id="ARBA00023159"/>
    </source>
</evidence>